<dbReference type="EMBL" id="LAJX01000047">
    <property type="protein sequence ID" value="KJV07320.1"/>
    <property type="molecule type" value="Genomic_DNA"/>
</dbReference>
<dbReference type="AlphaFoldDB" id="A0A0F3IKQ2"/>
<dbReference type="InterPro" id="IPR050534">
    <property type="entry name" value="Coronavir_polyprotein_1ab"/>
</dbReference>
<keyword evidence="3" id="KW-0347">Helicase</keyword>
<feature type="binding site" evidence="3">
    <location>
        <begin position="147"/>
        <end position="154"/>
    </location>
    <ligand>
        <name>ATP</name>
        <dbReference type="ChEBI" id="CHEBI:30616"/>
    </ligand>
</feature>
<dbReference type="GO" id="GO:0009338">
    <property type="term" value="C:exodeoxyribonuclease V complex"/>
    <property type="evidence" value="ECO:0007669"/>
    <property type="project" value="InterPro"/>
</dbReference>
<proteinExistence type="inferred from homology"/>
<gene>
    <name evidence="3" type="primary">recD</name>
    <name evidence="5" type="ORF">VZ94_05690</name>
</gene>
<comment type="miscellaneous">
    <text evidence="3">In the RecBCD complex, RecB has a slow 3'-5' helicase, an exonuclease activity and loads RecA onto ssDNA, RecD has a fast 5'-3' helicase activity, while RecC stimulates the ATPase and processivity of the RecB helicase and contributes to recognition of the Chi site.</text>
</comment>
<dbReference type="InterPro" id="IPR027417">
    <property type="entry name" value="P-loop_NTPase"/>
</dbReference>
<dbReference type="GO" id="GO:0003677">
    <property type="term" value="F:DNA binding"/>
    <property type="evidence" value="ECO:0007669"/>
    <property type="project" value="UniProtKB-UniRule"/>
</dbReference>
<keyword evidence="3" id="KW-0269">Exonuclease</keyword>
<dbReference type="PATRIC" id="fig|1632867.3.peg.4502"/>
<dbReference type="HAMAP" id="MF_01487">
    <property type="entry name" value="RecD"/>
    <property type="match status" value="1"/>
</dbReference>
<dbReference type="OrthoDB" id="9803432at2"/>
<dbReference type="SUPFAM" id="SSF52540">
    <property type="entry name" value="P-loop containing nucleoside triphosphate hydrolases"/>
    <property type="match status" value="1"/>
</dbReference>
<keyword evidence="1 3" id="KW-0547">Nucleotide-binding</keyword>
<dbReference type="Proteomes" id="UP000033684">
    <property type="component" value="Unassembled WGS sequence"/>
</dbReference>
<dbReference type="CDD" id="cd18809">
    <property type="entry name" value="SF1_C_RecD"/>
    <property type="match status" value="1"/>
</dbReference>
<dbReference type="GO" id="GO:0017116">
    <property type="term" value="F:single-stranded DNA helicase activity"/>
    <property type="evidence" value="ECO:0007669"/>
    <property type="project" value="TreeGrafter"/>
</dbReference>
<evidence type="ECO:0000256" key="2">
    <source>
        <dbReference type="ARBA" id="ARBA00022840"/>
    </source>
</evidence>
<keyword evidence="3" id="KW-0238">DNA-binding</keyword>
<comment type="caution">
    <text evidence="5">The sequence shown here is derived from an EMBL/GenBank/DDBJ whole genome shotgun (WGS) entry which is preliminary data.</text>
</comment>
<keyword evidence="3" id="KW-0227">DNA damage</keyword>
<evidence type="ECO:0000259" key="4">
    <source>
        <dbReference type="Pfam" id="PF13538"/>
    </source>
</evidence>
<keyword evidence="3" id="KW-0413">Isomerase</keyword>
<dbReference type="GO" id="GO:0016887">
    <property type="term" value="F:ATP hydrolysis activity"/>
    <property type="evidence" value="ECO:0007669"/>
    <property type="project" value="RHEA"/>
</dbReference>
<keyword evidence="3" id="KW-0234">DNA repair</keyword>
<comment type="function">
    <text evidence="3">A helicase/nuclease that prepares dsDNA breaks (DSB) for recombinational DNA repair. Binds to DSBs and unwinds DNA via a highly rapid and processive ATP-dependent bidirectional helicase activity. Unwinds dsDNA until it encounters a Chi (crossover hotspot instigator) sequence from the 3' direction. Cuts ssDNA a few nucleotides 3' to the Chi site. The properties and activities of the enzyme are changed at Chi. The Chi-altered holoenzyme produces a long 3'-ssDNA overhang and facilitates RecA-binding to the ssDNA for homologous DNA recombination and repair. Holoenzyme degrades any linearized DNA that is unable to undergo homologous recombination. In the holoenzyme this subunit has ssDNA-dependent ATPase and 5'-3' helicase activity. When added to pre-assembled RecBC greatly stimulates nuclease activity and augments holoenzyme processivity. Negatively regulates the RecA-loading ability of RecBCD.</text>
</comment>
<dbReference type="InterPro" id="IPR027785">
    <property type="entry name" value="UvrD-like_helicase_C"/>
</dbReference>
<dbReference type="CDD" id="cd17933">
    <property type="entry name" value="DEXSc_RecD-like"/>
    <property type="match status" value="1"/>
</dbReference>
<keyword evidence="2 3" id="KW-0067">ATP-binding</keyword>
<dbReference type="PANTHER" id="PTHR43788">
    <property type="entry name" value="DNA2/NAM7 HELICASE FAMILY MEMBER"/>
    <property type="match status" value="1"/>
</dbReference>
<comment type="similarity">
    <text evidence="3">Belongs to the RecD family.</text>
</comment>
<dbReference type="PANTHER" id="PTHR43788:SF6">
    <property type="entry name" value="DNA HELICASE B"/>
    <property type="match status" value="1"/>
</dbReference>
<evidence type="ECO:0000256" key="1">
    <source>
        <dbReference type="ARBA" id="ARBA00022741"/>
    </source>
</evidence>
<accession>A0A0F3IKQ2</accession>
<dbReference type="Pfam" id="PF13538">
    <property type="entry name" value="UvrD_C_2"/>
    <property type="match status" value="1"/>
</dbReference>
<dbReference type="EC" id="5.6.2.3" evidence="3"/>
<protein>
    <recommendedName>
        <fullName evidence="3">RecBCD enzyme subunit RecD</fullName>
        <ecNumber evidence="3">5.6.2.3</ecNumber>
    </recommendedName>
    <alternativeName>
        <fullName evidence="3">DNA 5'-3' helicase subunit RecD</fullName>
    </alternativeName>
    <alternativeName>
        <fullName evidence="3">Exonuclease V subunit RecD</fullName>
        <shortName evidence="3">ExoV subunit RecD</shortName>
    </alternativeName>
    <alternativeName>
        <fullName evidence="3">Helicase/nuclease RecBCD subunit RecD</fullName>
    </alternativeName>
</protein>
<feature type="domain" description="UvrD-like helicase C-terminal" evidence="4">
    <location>
        <begin position="469"/>
        <end position="514"/>
    </location>
</feature>
<dbReference type="GO" id="GO:0000724">
    <property type="term" value="P:double-strand break repair via homologous recombination"/>
    <property type="evidence" value="ECO:0007669"/>
    <property type="project" value="UniProtKB-UniRule"/>
</dbReference>
<evidence type="ECO:0000313" key="6">
    <source>
        <dbReference type="Proteomes" id="UP000033684"/>
    </source>
</evidence>
<name>A0A0F3IKQ2_9GAMM</name>
<dbReference type="Pfam" id="PF13245">
    <property type="entry name" value="AAA_19"/>
    <property type="match status" value="1"/>
</dbReference>
<organism evidence="5 6">
    <name type="scientific">Methylocucumis oryzae</name>
    <dbReference type="NCBI Taxonomy" id="1632867"/>
    <lineage>
        <taxon>Bacteria</taxon>
        <taxon>Pseudomonadati</taxon>
        <taxon>Pseudomonadota</taxon>
        <taxon>Gammaproteobacteria</taxon>
        <taxon>Methylococcales</taxon>
        <taxon>Methylococcaceae</taxon>
        <taxon>Methylocucumis</taxon>
    </lineage>
</organism>
<reference evidence="5 6" key="2">
    <citation type="journal article" date="2016" name="Microb. Ecol.">
        <title>Genome Characteristics of a Novel Type I Methanotroph (Sn10-6) Isolated from a Flooded Indian Rice Field.</title>
        <authorList>
            <person name="Rahalkar M.C."/>
            <person name="Pandit P.S."/>
            <person name="Dhakephalkar P.K."/>
            <person name="Pore S."/>
            <person name="Arora P."/>
            <person name="Kapse N."/>
        </authorList>
    </citation>
    <scope>NUCLEOTIDE SEQUENCE [LARGE SCALE GENOMIC DNA]</scope>
    <source>
        <strain evidence="5 6">Sn10-6</strain>
    </source>
</reference>
<evidence type="ECO:0000313" key="5">
    <source>
        <dbReference type="EMBL" id="KJV07320.1"/>
    </source>
</evidence>
<keyword evidence="3" id="KW-0540">Nuclease</keyword>
<dbReference type="GO" id="GO:0008854">
    <property type="term" value="F:exodeoxyribonuclease V activity"/>
    <property type="evidence" value="ECO:0007669"/>
    <property type="project" value="InterPro"/>
</dbReference>
<sequence length="543" mass="60380">MTVLEQPSYSRLDHVFARFLTKLSPVDDTTKRVFNAILLRLSNQLSQGHSCISVNADECAVLISSTLADASGLLPLVIEDDRLYLQRYWHYETRLAQQLQVLLTTEKRAADLDVLRRYFPAASDTVVDWQYEAVKHALQHALTIITGGPGTGKTTTIVRLLAALQECAGEQPLHIALAAPTGKAAMRLAEAIRTRIAELPCGDDIKQRIPEQVYTLHRLLGPKPPSPYFSHDSDNPLTFDWVVVDEASMVDLSLMSKLVDALKPGANLVLLGDKHQLASVEAGAVLADLTSALPAQTVELQVSHRFHGAIKALADSVNQQQAQTAWALLQQDSLTCNLLCEDLLNFIVAQVEPYFTLVANNADFVTLFTEFSRFQVLSATRLGDYGVVALNQRLERKLVQLRKIPHDGWYPGRPVIILQNNPALRLYNGDIGLCLPDPKQNNRLMVFFQRADGQVHSYLPTRLPPCESVYAMTIHKSQGSEFDEVLIVLPEYDIPLLTKELLYTAITRAKNKINVFSQANVFLAATQRKIERVSGLAAKLNNF</sequence>
<reference evidence="6" key="1">
    <citation type="submission" date="2015-03" db="EMBL/GenBank/DDBJ databases">
        <title>Draft genome sequence of a novel methanotroph (Sn10-6) isolated from flooded ricefield rhizosphere in India.</title>
        <authorList>
            <person name="Pandit P.S."/>
            <person name="Pore S.D."/>
            <person name="Arora P."/>
            <person name="Kapse N.G."/>
            <person name="Dhakephalkar P.K."/>
            <person name="Rahalkar M.C."/>
        </authorList>
    </citation>
    <scope>NUCLEOTIDE SEQUENCE [LARGE SCALE GENOMIC DNA]</scope>
    <source>
        <strain evidence="6">Sn10-6</strain>
    </source>
</reference>
<comment type="subunit">
    <text evidence="3">Heterotrimer of RecB, RecC and RecD. All subunits contribute to DNA-binding.</text>
</comment>
<dbReference type="GO" id="GO:0005524">
    <property type="term" value="F:ATP binding"/>
    <property type="evidence" value="ECO:0007669"/>
    <property type="project" value="UniProtKB-UniRule"/>
</dbReference>
<dbReference type="RefSeq" id="WP_045778495.1">
    <property type="nucleotide sequence ID" value="NZ_LAJX01000047.1"/>
</dbReference>
<dbReference type="Gene3D" id="3.40.50.300">
    <property type="entry name" value="P-loop containing nucleotide triphosphate hydrolases"/>
    <property type="match status" value="2"/>
</dbReference>
<dbReference type="GO" id="GO:0043139">
    <property type="term" value="F:5'-3' DNA helicase activity"/>
    <property type="evidence" value="ECO:0007669"/>
    <property type="project" value="UniProtKB-UniRule"/>
</dbReference>
<keyword evidence="6" id="KW-1185">Reference proteome</keyword>
<comment type="catalytic activity">
    <reaction evidence="3">
        <text>ATP + H2O = ADP + phosphate + H(+)</text>
        <dbReference type="Rhea" id="RHEA:13065"/>
        <dbReference type="ChEBI" id="CHEBI:15377"/>
        <dbReference type="ChEBI" id="CHEBI:15378"/>
        <dbReference type="ChEBI" id="CHEBI:30616"/>
        <dbReference type="ChEBI" id="CHEBI:43474"/>
        <dbReference type="ChEBI" id="CHEBI:456216"/>
        <dbReference type="EC" id="5.6.2.3"/>
    </reaction>
</comment>
<dbReference type="InterPro" id="IPR006344">
    <property type="entry name" value="RecD"/>
</dbReference>
<keyword evidence="3" id="KW-0378">Hydrolase</keyword>
<evidence type="ECO:0000256" key="3">
    <source>
        <dbReference type="HAMAP-Rule" id="MF_01487"/>
    </source>
</evidence>
<dbReference type="NCBIfam" id="TIGR01447">
    <property type="entry name" value="recD"/>
    <property type="match status" value="1"/>
</dbReference>